<evidence type="ECO:0000256" key="8">
    <source>
        <dbReference type="SAM" id="SignalP"/>
    </source>
</evidence>
<feature type="signal peptide" evidence="8">
    <location>
        <begin position="1"/>
        <end position="19"/>
    </location>
</feature>
<gene>
    <name evidence="10" type="ORF">JX265_010569</name>
</gene>
<feature type="domain" description="Pectate lyase" evidence="9">
    <location>
        <begin position="88"/>
        <end position="297"/>
    </location>
</feature>
<dbReference type="PANTHER" id="PTHR31683">
    <property type="entry name" value="PECTATE LYASE 18-RELATED"/>
    <property type="match status" value="1"/>
</dbReference>
<dbReference type="FunFam" id="2.160.20.10:FF:000003">
    <property type="entry name" value="Pectin lyase F"/>
    <property type="match status" value="1"/>
</dbReference>
<dbReference type="InterPro" id="IPR045032">
    <property type="entry name" value="PEL"/>
</dbReference>
<dbReference type="InterPro" id="IPR011050">
    <property type="entry name" value="Pectin_lyase_fold/virulence"/>
</dbReference>
<sequence length="443" mass="46433">MKSLAAVAVLAGLVRSVLAQNVSGAAEGFATGITGGGNATPVYPNDIDELVSLLGSSEAQVIVLSKTYDFTKSEGTTTEAGCAPYGTGAGCQLAINANDWCGSTTAATVTYDNAAIEGITVASNKTLIGVGSSGIIKGKGLRMTNGVSNIIVQNVHITDLNPQYVWGGDAFTFAESDLIWIDHCTTSLLGRQHYVFGQKPSSRITLSNNFIDGATSWSAGCDGYHYWTIELVGTEDRITFQNNYIWSTSGRGPALSGSTLFHAVNSVWSNISGHAIEGDTNGQGLFEGCVFDDVETIVVDDFKGHLFSSPDDTTNQQCESALGRACVSNIYSNSGTFDSSDTEFFANFTGLSVATAVSASEAQSKVPASAGFGKLSSSSRTQKTKCKNDWVGRDNLLDDAKLSLCWAEGGLGGALSRLCLPLDNAMDPHAIGAYDLMSLEAAD</sequence>
<dbReference type="GO" id="GO:0030570">
    <property type="term" value="F:pectate lyase activity"/>
    <property type="evidence" value="ECO:0007669"/>
    <property type="project" value="InterPro"/>
</dbReference>
<reference evidence="10" key="1">
    <citation type="submission" date="2021-03" db="EMBL/GenBank/DDBJ databases">
        <title>Revisited historic fungal species revealed as producer of novel bioactive compounds through whole genome sequencing and comparative genomics.</title>
        <authorList>
            <person name="Vignolle G.A."/>
            <person name="Hochenegger N."/>
            <person name="Mach R.L."/>
            <person name="Mach-Aigner A.R."/>
            <person name="Javad Rahimi M."/>
            <person name="Salim K.A."/>
            <person name="Chan C.M."/>
            <person name="Lim L.B.L."/>
            <person name="Cai F."/>
            <person name="Druzhinina I.S."/>
            <person name="U'Ren J.M."/>
            <person name="Derntl C."/>
        </authorList>
    </citation>
    <scope>NUCLEOTIDE SEQUENCE</scope>
    <source>
        <strain evidence="10">TUCIM 5799</strain>
    </source>
</reference>
<proteinExistence type="inferred from homology"/>
<comment type="catalytic activity">
    <reaction evidence="6">
        <text>Eliminative cleavage of (1-&gt;4)-alpha-D-galacturonan methyl ester to give oligosaccharides with 4-deoxy-6-O-methyl-alpha-D-galact-4-enuronosyl groups at their non-reducing ends.</text>
        <dbReference type="EC" id="4.2.2.10"/>
    </reaction>
</comment>
<evidence type="ECO:0000256" key="3">
    <source>
        <dbReference type="ARBA" id="ARBA00022525"/>
    </source>
</evidence>
<comment type="caution">
    <text evidence="10">The sequence shown here is derived from an EMBL/GenBank/DDBJ whole genome shotgun (WGS) entry which is preliminary data.</text>
</comment>
<comment type="subcellular location">
    <subcellularLocation>
        <location evidence="1">Secreted</location>
    </subcellularLocation>
</comment>
<keyword evidence="4 8" id="KW-0732">Signal</keyword>
<evidence type="ECO:0000313" key="10">
    <source>
        <dbReference type="EMBL" id="KAI1859092.1"/>
    </source>
</evidence>
<dbReference type="InterPro" id="IPR002022">
    <property type="entry name" value="Pec_lyase"/>
</dbReference>
<accession>A0A9Q0AKI7</accession>
<dbReference type="SUPFAM" id="SSF51126">
    <property type="entry name" value="Pectin lyase-like"/>
    <property type="match status" value="1"/>
</dbReference>
<comment type="similarity">
    <text evidence="2">Belongs to the polysaccharide lyase 1 family.</text>
</comment>
<dbReference type="AlphaFoldDB" id="A0A9Q0AKI7"/>
<dbReference type="GO" id="GO:0047490">
    <property type="term" value="F:pectin lyase activity"/>
    <property type="evidence" value="ECO:0007669"/>
    <property type="project" value="UniProtKB-EC"/>
</dbReference>
<name>A0A9Q0AKI7_9PEZI</name>
<dbReference type="GO" id="GO:0005576">
    <property type="term" value="C:extracellular region"/>
    <property type="evidence" value="ECO:0007669"/>
    <property type="project" value="UniProtKB-SubCell"/>
</dbReference>
<feature type="chain" id="PRO_5040106212" description="pectin lyase" evidence="8">
    <location>
        <begin position="20"/>
        <end position="443"/>
    </location>
</feature>
<dbReference type="EC" id="4.2.2.10" evidence="7"/>
<dbReference type="PANTHER" id="PTHR31683:SF16">
    <property type="entry name" value="PECTIN LYASE A-RELATED"/>
    <property type="match status" value="1"/>
</dbReference>
<dbReference type="Gene3D" id="2.160.20.10">
    <property type="entry name" value="Single-stranded right-handed beta-helix, Pectin lyase-like"/>
    <property type="match status" value="1"/>
</dbReference>
<organism evidence="10 11">
    <name type="scientific">Neoarthrinium moseri</name>
    <dbReference type="NCBI Taxonomy" id="1658444"/>
    <lineage>
        <taxon>Eukaryota</taxon>
        <taxon>Fungi</taxon>
        <taxon>Dikarya</taxon>
        <taxon>Ascomycota</taxon>
        <taxon>Pezizomycotina</taxon>
        <taxon>Sordariomycetes</taxon>
        <taxon>Xylariomycetidae</taxon>
        <taxon>Amphisphaeriales</taxon>
        <taxon>Apiosporaceae</taxon>
        <taxon>Neoarthrinium</taxon>
    </lineage>
</organism>
<evidence type="ECO:0000313" key="11">
    <source>
        <dbReference type="Proteomes" id="UP000829685"/>
    </source>
</evidence>
<dbReference type="GO" id="GO:0000272">
    <property type="term" value="P:polysaccharide catabolic process"/>
    <property type="evidence" value="ECO:0007669"/>
    <property type="project" value="UniProtKB-KW"/>
</dbReference>
<keyword evidence="5" id="KW-0456">Lyase</keyword>
<evidence type="ECO:0000256" key="6">
    <source>
        <dbReference type="ARBA" id="ARBA00036818"/>
    </source>
</evidence>
<keyword evidence="3" id="KW-0964">Secreted</keyword>
<protein>
    <recommendedName>
        <fullName evidence="7">pectin lyase</fullName>
        <ecNumber evidence="7">4.2.2.10</ecNumber>
    </recommendedName>
</protein>
<evidence type="ECO:0000256" key="5">
    <source>
        <dbReference type="ARBA" id="ARBA00023239"/>
    </source>
</evidence>
<evidence type="ECO:0000256" key="1">
    <source>
        <dbReference type="ARBA" id="ARBA00004613"/>
    </source>
</evidence>
<evidence type="ECO:0000256" key="7">
    <source>
        <dbReference type="ARBA" id="ARBA00039082"/>
    </source>
</evidence>
<dbReference type="Proteomes" id="UP000829685">
    <property type="component" value="Unassembled WGS sequence"/>
</dbReference>
<dbReference type="InterPro" id="IPR012334">
    <property type="entry name" value="Pectin_lyas_fold"/>
</dbReference>
<evidence type="ECO:0000256" key="4">
    <source>
        <dbReference type="ARBA" id="ARBA00022729"/>
    </source>
</evidence>
<dbReference type="SMART" id="SM00656">
    <property type="entry name" value="Amb_all"/>
    <property type="match status" value="1"/>
</dbReference>
<keyword evidence="11" id="KW-1185">Reference proteome</keyword>
<evidence type="ECO:0000259" key="9">
    <source>
        <dbReference type="SMART" id="SM00656"/>
    </source>
</evidence>
<dbReference type="EMBL" id="JAFIMR010000035">
    <property type="protein sequence ID" value="KAI1859092.1"/>
    <property type="molecule type" value="Genomic_DNA"/>
</dbReference>
<evidence type="ECO:0000256" key="2">
    <source>
        <dbReference type="ARBA" id="ARBA00010980"/>
    </source>
</evidence>